<dbReference type="PROSITE" id="PS51352">
    <property type="entry name" value="THIOREDOXIN_2"/>
    <property type="match status" value="1"/>
</dbReference>
<dbReference type="InterPro" id="IPR036249">
    <property type="entry name" value="Thioredoxin-like_sf"/>
</dbReference>
<organism evidence="2 3">
    <name type="scientific">Candidatus Gottesmanbacteria bacterium GW2011_GWA1_43_11</name>
    <dbReference type="NCBI Taxonomy" id="1618436"/>
    <lineage>
        <taxon>Bacteria</taxon>
        <taxon>Candidatus Gottesmaniibacteriota</taxon>
    </lineage>
</organism>
<dbReference type="InterPro" id="IPR013766">
    <property type="entry name" value="Thioredoxin_domain"/>
</dbReference>
<proteinExistence type="predicted"/>
<sequence length="165" mass="18304">MKNPTLIVITVVVLAILGIGAYTISSSQKSALQPDLSTKTASTDLVENTTQNTSLANSASRYVEYSQTALSQAVDTRRVLYFYANWCPTCRPADASFRQNESQIPEDVTLIRVNYNDTDTDAQEKALAQKYGVTYQHTFIQIDDQGNEVTIWNGGEIDELLTNIQ</sequence>
<protein>
    <submittedName>
        <fullName evidence="2">Thioredoxin</fullName>
    </submittedName>
</protein>
<gene>
    <name evidence="2" type="ORF">UV59_C0042G0011</name>
</gene>
<evidence type="ECO:0000313" key="3">
    <source>
        <dbReference type="Proteomes" id="UP000034543"/>
    </source>
</evidence>
<reference evidence="2 3" key="1">
    <citation type="journal article" date="2015" name="Nature">
        <title>rRNA introns, odd ribosomes, and small enigmatic genomes across a large radiation of phyla.</title>
        <authorList>
            <person name="Brown C.T."/>
            <person name="Hug L.A."/>
            <person name="Thomas B.C."/>
            <person name="Sharon I."/>
            <person name="Castelle C.J."/>
            <person name="Singh A."/>
            <person name="Wilkins M.J."/>
            <person name="Williams K.H."/>
            <person name="Banfield J.F."/>
        </authorList>
    </citation>
    <scope>NUCLEOTIDE SEQUENCE [LARGE SCALE GENOMIC DNA]</scope>
</reference>
<dbReference type="Gene3D" id="3.40.30.10">
    <property type="entry name" value="Glutaredoxin"/>
    <property type="match status" value="1"/>
</dbReference>
<evidence type="ECO:0000313" key="2">
    <source>
        <dbReference type="EMBL" id="KKS83344.1"/>
    </source>
</evidence>
<accession>A0A0G1CD58</accession>
<dbReference type="CDD" id="cd02947">
    <property type="entry name" value="TRX_family"/>
    <property type="match status" value="1"/>
</dbReference>
<name>A0A0G1CD58_9BACT</name>
<dbReference type="SUPFAM" id="SSF52833">
    <property type="entry name" value="Thioredoxin-like"/>
    <property type="match status" value="1"/>
</dbReference>
<evidence type="ECO:0000259" key="1">
    <source>
        <dbReference type="PROSITE" id="PS51352"/>
    </source>
</evidence>
<dbReference type="Pfam" id="PF00085">
    <property type="entry name" value="Thioredoxin"/>
    <property type="match status" value="1"/>
</dbReference>
<comment type="caution">
    <text evidence="2">The sequence shown here is derived from an EMBL/GenBank/DDBJ whole genome shotgun (WGS) entry which is preliminary data.</text>
</comment>
<dbReference type="Proteomes" id="UP000034543">
    <property type="component" value="Unassembled WGS sequence"/>
</dbReference>
<dbReference type="STRING" id="1618436.UV59_C0042G0011"/>
<dbReference type="AlphaFoldDB" id="A0A0G1CD58"/>
<dbReference type="EMBL" id="LCFB01000042">
    <property type="protein sequence ID" value="KKS83344.1"/>
    <property type="molecule type" value="Genomic_DNA"/>
</dbReference>
<feature type="domain" description="Thioredoxin" evidence="1">
    <location>
        <begin position="27"/>
        <end position="165"/>
    </location>
</feature>